<name>A0A0F8ZHL4_9ZZZZ</name>
<sequence length="107" mass="12574">GYFVAFDEKVGKELKLTLDKVHRKRLSKVGEDLYFACADFKTPGGRIYDLDVFMKGADKDNLTFSKFSIHKEAGKERYTWYEKDGIWKKKPVKHGREHPKKGRREHP</sequence>
<evidence type="ECO:0000313" key="1">
    <source>
        <dbReference type="EMBL" id="KKK65894.1"/>
    </source>
</evidence>
<dbReference type="AlphaFoldDB" id="A0A0F8ZHL4"/>
<gene>
    <name evidence="1" type="ORF">LCGC14_2969540</name>
</gene>
<accession>A0A0F8ZHL4</accession>
<organism evidence="1">
    <name type="scientific">marine sediment metagenome</name>
    <dbReference type="NCBI Taxonomy" id="412755"/>
    <lineage>
        <taxon>unclassified sequences</taxon>
        <taxon>metagenomes</taxon>
        <taxon>ecological metagenomes</taxon>
    </lineage>
</organism>
<reference evidence="1" key="1">
    <citation type="journal article" date="2015" name="Nature">
        <title>Complex archaea that bridge the gap between prokaryotes and eukaryotes.</title>
        <authorList>
            <person name="Spang A."/>
            <person name="Saw J.H."/>
            <person name="Jorgensen S.L."/>
            <person name="Zaremba-Niedzwiedzka K."/>
            <person name="Martijn J."/>
            <person name="Lind A.E."/>
            <person name="van Eijk R."/>
            <person name="Schleper C."/>
            <person name="Guy L."/>
            <person name="Ettema T.J."/>
        </authorList>
    </citation>
    <scope>NUCLEOTIDE SEQUENCE</scope>
</reference>
<protein>
    <submittedName>
        <fullName evidence="1">Uncharacterized protein</fullName>
    </submittedName>
</protein>
<comment type="caution">
    <text evidence="1">The sequence shown here is derived from an EMBL/GenBank/DDBJ whole genome shotgun (WGS) entry which is preliminary data.</text>
</comment>
<proteinExistence type="predicted"/>
<feature type="non-terminal residue" evidence="1">
    <location>
        <position position="1"/>
    </location>
</feature>
<dbReference type="EMBL" id="LAZR01060339">
    <property type="protein sequence ID" value="KKK65894.1"/>
    <property type="molecule type" value="Genomic_DNA"/>
</dbReference>